<evidence type="ECO:0000313" key="1">
    <source>
        <dbReference type="EMBL" id="KAJ2978000.1"/>
    </source>
</evidence>
<reference evidence="1" key="1">
    <citation type="submission" date="2022-08" db="EMBL/GenBank/DDBJ databases">
        <title>Genome Sequence of Lecanicillium fungicola.</title>
        <authorList>
            <person name="Buettner E."/>
        </authorList>
    </citation>
    <scope>NUCLEOTIDE SEQUENCE</scope>
    <source>
        <strain evidence="1">Babe33</strain>
    </source>
</reference>
<name>A0ACC1NFE8_9HYPO</name>
<protein>
    <submittedName>
        <fullName evidence="1">Uncharacterized protein</fullName>
    </submittedName>
</protein>
<dbReference type="EMBL" id="JANJQO010000417">
    <property type="protein sequence ID" value="KAJ2978000.1"/>
    <property type="molecule type" value="Genomic_DNA"/>
</dbReference>
<organism evidence="1 2">
    <name type="scientific">Zarea fungicola</name>
    <dbReference type="NCBI Taxonomy" id="93591"/>
    <lineage>
        <taxon>Eukaryota</taxon>
        <taxon>Fungi</taxon>
        <taxon>Dikarya</taxon>
        <taxon>Ascomycota</taxon>
        <taxon>Pezizomycotina</taxon>
        <taxon>Sordariomycetes</taxon>
        <taxon>Hypocreomycetidae</taxon>
        <taxon>Hypocreales</taxon>
        <taxon>Cordycipitaceae</taxon>
        <taxon>Zarea</taxon>
    </lineage>
</organism>
<comment type="caution">
    <text evidence="1">The sequence shown here is derived from an EMBL/GenBank/DDBJ whole genome shotgun (WGS) entry which is preliminary data.</text>
</comment>
<keyword evidence="2" id="KW-1185">Reference proteome</keyword>
<accession>A0ACC1NFE8</accession>
<evidence type="ECO:0000313" key="2">
    <source>
        <dbReference type="Proteomes" id="UP001143910"/>
    </source>
</evidence>
<gene>
    <name evidence="1" type="ORF">NQ176_g4060</name>
</gene>
<proteinExistence type="predicted"/>
<dbReference type="Proteomes" id="UP001143910">
    <property type="component" value="Unassembled WGS sequence"/>
</dbReference>
<sequence length="410" mass="43916">MYISLALQLIGLAAAVSAQGTELFYGKNGLSKLLAKNVATEKNCGCNGTWDSSVFADISNHFGAELAQAIQEQKASGDVKLGPLSVGGSDYTLSGSFSEDFVHSEVLKAGVWSKLINDMLVVGDHRKDESIITAEFVNTLGGAHTLTLAVYGDATCSGAFKPCEKAFVKARGEESEHSVGPGLDWSDAEAVKNAIDFPTYNSTSFHQLIISNATLPEFVYLEDSNSIVDTSTVKTDGENKLHSRQFCPTTSYSSYSFDGAWSQWGNWLPISNCLYTGLSPSGGSVSFTYGYSLSFAQSFGWDGSKIVAVFPSFSFSITQAYSNSNTYGCNVPGNSVGQVWFQNLNGYGYAYKTDCVNHGACGVVCGGRQGPNYVGAPGNRVSQFGCSTGYSNVRCDKYNNWAGYSVWSQV</sequence>